<evidence type="ECO:0000313" key="2">
    <source>
        <dbReference type="Proteomes" id="UP000027135"/>
    </source>
</evidence>
<proteinExistence type="predicted"/>
<dbReference type="AlphaFoldDB" id="A0A067QHQ9"/>
<keyword evidence="2" id="KW-1185">Reference proteome</keyword>
<accession>A0A067QHQ9</accession>
<dbReference type="Gene3D" id="3.80.10.10">
    <property type="entry name" value="Ribonuclease Inhibitor"/>
    <property type="match status" value="1"/>
</dbReference>
<dbReference type="InterPro" id="IPR032675">
    <property type="entry name" value="LRR_dom_sf"/>
</dbReference>
<name>A0A067QHQ9_ZOONE</name>
<dbReference type="SUPFAM" id="SSF52047">
    <property type="entry name" value="RNI-like"/>
    <property type="match status" value="1"/>
</dbReference>
<dbReference type="InParanoid" id="A0A067QHQ9"/>
<sequence>MQFPVTSDTIFNVMVSHLEVFVSQSMRQMIEAPKPRGDDNKYHHHHEPCSDLEQLVASVHRQRASEVTLLLIGRVNRVYIELRNFPNLRDACEEISPMVLKSVIHPSVKNLDCLRYSRHRELIDYYKIENCDLIYKTTSLLKGLTDLGIGKAQRTEEMRLELRGFSDTLQKFSSRSCVDRDVEILAENCRKLKCLDISYSKGISILAVASILRFRHLEELNVGGINNSGDFPLDLLNNLIEDDLSRGMNVGEGRDSAETAVTSQSPTSTIFRTKFLKKFGFSCSKTLYVISVTLLSNLTSLVLTDVKNCTLTPLVSLKSLREFTLWFSTYKLVEGFLKSVGSQLNCLNFTDVTGTSFDDIVRYCTSVECLHLCFSRSDDLRLPMNWNVPGAILNSSDTLPSVRTLQLLLDDLAIAEYILTCVRNLRTLFFSTLFDRYFYEVVMQRVHCPLLRNFYWGDNVAVTFEGRNASITKFYSNGKRKVQNVVVE</sequence>
<evidence type="ECO:0000313" key="1">
    <source>
        <dbReference type="EMBL" id="KDR08187.1"/>
    </source>
</evidence>
<dbReference type="OrthoDB" id="63112at2759"/>
<protein>
    <submittedName>
        <fullName evidence="1">Uncharacterized protein</fullName>
    </submittedName>
</protein>
<gene>
    <name evidence="1" type="ORF">L798_01904</name>
</gene>
<dbReference type="Proteomes" id="UP000027135">
    <property type="component" value="Unassembled WGS sequence"/>
</dbReference>
<organism evidence="1 2">
    <name type="scientific">Zootermopsis nevadensis</name>
    <name type="common">Dampwood termite</name>
    <dbReference type="NCBI Taxonomy" id="136037"/>
    <lineage>
        <taxon>Eukaryota</taxon>
        <taxon>Metazoa</taxon>
        <taxon>Ecdysozoa</taxon>
        <taxon>Arthropoda</taxon>
        <taxon>Hexapoda</taxon>
        <taxon>Insecta</taxon>
        <taxon>Pterygota</taxon>
        <taxon>Neoptera</taxon>
        <taxon>Polyneoptera</taxon>
        <taxon>Dictyoptera</taxon>
        <taxon>Blattodea</taxon>
        <taxon>Blattoidea</taxon>
        <taxon>Termitoidae</taxon>
        <taxon>Termopsidae</taxon>
        <taxon>Zootermopsis</taxon>
    </lineage>
</organism>
<dbReference type="EMBL" id="KK853354">
    <property type="protein sequence ID" value="KDR08187.1"/>
    <property type="molecule type" value="Genomic_DNA"/>
</dbReference>
<reference evidence="1 2" key="1">
    <citation type="journal article" date="2014" name="Nat. Commun.">
        <title>Molecular traces of alternative social organization in a termite genome.</title>
        <authorList>
            <person name="Terrapon N."/>
            <person name="Li C."/>
            <person name="Robertson H.M."/>
            <person name="Ji L."/>
            <person name="Meng X."/>
            <person name="Booth W."/>
            <person name="Chen Z."/>
            <person name="Childers C.P."/>
            <person name="Glastad K.M."/>
            <person name="Gokhale K."/>
            <person name="Gowin J."/>
            <person name="Gronenberg W."/>
            <person name="Hermansen R.A."/>
            <person name="Hu H."/>
            <person name="Hunt B.G."/>
            <person name="Huylmans A.K."/>
            <person name="Khalil S.M."/>
            <person name="Mitchell R.D."/>
            <person name="Munoz-Torres M.C."/>
            <person name="Mustard J.A."/>
            <person name="Pan H."/>
            <person name="Reese J.T."/>
            <person name="Scharf M.E."/>
            <person name="Sun F."/>
            <person name="Vogel H."/>
            <person name="Xiao J."/>
            <person name="Yang W."/>
            <person name="Yang Z."/>
            <person name="Yang Z."/>
            <person name="Zhou J."/>
            <person name="Zhu J."/>
            <person name="Brent C.S."/>
            <person name="Elsik C.G."/>
            <person name="Goodisman M.A."/>
            <person name="Liberles D.A."/>
            <person name="Roe R.M."/>
            <person name="Vargo E.L."/>
            <person name="Vilcinskas A."/>
            <person name="Wang J."/>
            <person name="Bornberg-Bauer E."/>
            <person name="Korb J."/>
            <person name="Zhang G."/>
            <person name="Liebig J."/>
        </authorList>
    </citation>
    <scope>NUCLEOTIDE SEQUENCE [LARGE SCALE GENOMIC DNA]</scope>
    <source>
        <tissue evidence="1">Whole organism</tissue>
    </source>
</reference>